<gene>
    <name evidence="1" type="ORF">EXIGLDRAFT_766434</name>
</gene>
<dbReference type="EMBL" id="KV425961">
    <property type="protein sequence ID" value="KZV95166.1"/>
    <property type="molecule type" value="Genomic_DNA"/>
</dbReference>
<keyword evidence="2" id="KW-1185">Reference proteome</keyword>
<name>A0A165JQ03_EXIGL</name>
<evidence type="ECO:0000313" key="2">
    <source>
        <dbReference type="Proteomes" id="UP000077266"/>
    </source>
</evidence>
<dbReference type="InParanoid" id="A0A165JQ03"/>
<dbReference type="Proteomes" id="UP000077266">
    <property type="component" value="Unassembled WGS sequence"/>
</dbReference>
<evidence type="ECO:0000313" key="1">
    <source>
        <dbReference type="EMBL" id="KZV95166.1"/>
    </source>
</evidence>
<proteinExistence type="predicted"/>
<organism evidence="1 2">
    <name type="scientific">Exidia glandulosa HHB12029</name>
    <dbReference type="NCBI Taxonomy" id="1314781"/>
    <lineage>
        <taxon>Eukaryota</taxon>
        <taxon>Fungi</taxon>
        <taxon>Dikarya</taxon>
        <taxon>Basidiomycota</taxon>
        <taxon>Agaricomycotina</taxon>
        <taxon>Agaricomycetes</taxon>
        <taxon>Auriculariales</taxon>
        <taxon>Exidiaceae</taxon>
        <taxon>Exidia</taxon>
    </lineage>
</organism>
<accession>A0A165JQ03</accession>
<sequence length="228" mass="25366">MSIEHALILYEAHDSALHHPRRTPARTGYALTISCHSPDATTLVRDATDRMSLTTRRLSSTHDHCAASLTLRWNDRATTSQAALTLALCARGIHFVYLQEAGSTPNDQRLCRLRFCVPCAIQAVWSSSRYAVSHEIRSIDSTWTIGPPRRLWGVRDRLTRFTTILETTSRDSCALYDLIPGFYKPVLTITTDRGATLRSSTGPYLMATIHSTLASQDDRADGAQYSAL</sequence>
<dbReference type="AlphaFoldDB" id="A0A165JQ03"/>
<protein>
    <submittedName>
        <fullName evidence="1">Uncharacterized protein</fullName>
    </submittedName>
</protein>
<reference evidence="1 2" key="1">
    <citation type="journal article" date="2016" name="Mol. Biol. Evol.">
        <title>Comparative Genomics of Early-Diverging Mushroom-Forming Fungi Provides Insights into the Origins of Lignocellulose Decay Capabilities.</title>
        <authorList>
            <person name="Nagy L.G."/>
            <person name="Riley R."/>
            <person name="Tritt A."/>
            <person name="Adam C."/>
            <person name="Daum C."/>
            <person name="Floudas D."/>
            <person name="Sun H."/>
            <person name="Yadav J.S."/>
            <person name="Pangilinan J."/>
            <person name="Larsson K.H."/>
            <person name="Matsuura K."/>
            <person name="Barry K."/>
            <person name="Labutti K."/>
            <person name="Kuo R."/>
            <person name="Ohm R.A."/>
            <person name="Bhattacharya S.S."/>
            <person name="Shirouzu T."/>
            <person name="Yoshinaga Y."/>
            <person name="Martin F.M."/>
            <person name="Grigoriev I.V."/>
            <person name="Hibbett D.S."/>
        </authorList>
    </citation>
    <scope>NUCLEOTIDE SEQUENCE [LARGE SCALE GENOMIC DNA]</scope>
    <source>
        <strain evidence="1 2">HHB12029</strain>
    </source>
</reference>